<evidence type="ECO:0000313" key="10">
    <source>
        <dbReference type="EMBL" id="KNZ46854.1"/>
    </source>
</evidence>
<dbReference type="STRING" id="27349.A0A0L6UE91"/>
<dbReference type="PANTHER" id="PTHR46030">
    <property type="entry name" value="ALPHA-KETOGLUTARATE-DEPENDENT DIOXYGENASE ALKB HOMOLOG 6"/>
    <property type="match status" value="1"/>
</dbReference>
<evidence type="ECO:0000256" key="6">
    <source>
        <dbReference type="ARBA" id="ARBA00023004"/>
    </source>
</evidence>
<keyword evidence="11" id="KW-1185">Reference proteome</keyword>
<dbReference type="OrthoDB" id="412814at2759"/>
<evidence type="ECO:0000256" key="3">
    <source>
        <dbReference type="ARBA" id="ARBA00022723"/>
    </source>
</evidence>
<organism evidence="10 11">
    <name type="scientific">Puccinia sorghi</name>
    <dbReference type="NCBI Taxonomy" id="27349"/>
    <lineage>
        <taxon>Eukaryota</taxon>
        <taxon>Fungi</taxon>
        <taxon>Dikarya</taxon>
        <taxon>Basidiomycota</taxon>
        <taxon>Pucciniomycotina</taxon>
        <taxon>Pucciniomycetes</taxon>
        <taxon>Pucciniales</taxon>
        <taxon>Pucciniaceae</taxon>
        <taxon>Puccinia</taxon>
    </lineage>
</organism>
<dbReference type="SUPFAM" id="SSF51197">
    <property type="entry name" value="Clavaminate synthase-like"/>
    <property type="match status" value="1"/>
</dbReference>
<comment type="similarity">
    <text evidence="8">Belongs to the iron/ascorbate-dependent oxidoreductase family.</text>
</comment>
<dbReference type="Proteomes" id="UP000037035">
    <property type="component" value="Unassembled WGS sequence"/>
</dbReference>
<dbReference type="EMBL" id="LAVV01012272">
    <property type="protein sequence ID" value="KNZ46854.1"/>
    <property type="molecule type" value="Genomic_DNA"/>
</dbReference>
<dbReference type="InterPro" id="IPR037151">
    <property type="entry name" value="AlkB-like_sf"/>
</dbReference>
<evidence type="ECO:0000259" key="9">
    <source>
        <dbReference type="PROSITE" id="PS51471"/>
    </source>
</evidence>
<evidence type="ECO:0000256" key="8">
    <source>
        <dbReference type="RuleBase" id="RU003682"/>
    </source>
</evidence>
<dbReference type="InterPro" id="IPR005123">
    <property type="entry name" value="Oxoglu/Fe-dep_dioxygenase_dom"/>
</dbReference>
<dbReference type="GO" id="GO:0046872">
    <property type="term" value="F:metal ion binding"/>
    <property type="evidence" value="ECO:0007669"/>
    <property type="project" value="UniProtKB-KW"/>
</dbReference>
<dbReference type="VEuPathDB" id="FungiDB:VP01_68g15"/>
<evidence type="ECO:0000256" key="2">
    <source>
        <dbReference type="ARBA" id="ARBA00007879"/>
    </source>
</evidence>
<evidence type="ECO:0000256" key="4">
    <source>
        <dbReference type="ARBA" id="ARBA00022964"/>
    </source>
</evidence>
<protein>
    <recommendedName>
        <fullName evidence="9">Fe2OG dioxygenase domain-containing protein</fullName>
    </recommendedName>
</protein>
<comment type="caution">
    <text evidence="10">The sequence shown here is derived from an EMBL/GenBank/DDBJ whole genome shotgun (WGS) entry which is preliminary data.</text>
</comment>
<feature type="domain" description="Fe2OG dioxygenase" evidence="9">
    <location>
        <begin position="121"/>
        <end position="282"/>
    </location>
</feature>
<evidence type="ECO:0000256" key="1">
    <source>
        <dbReference type="ARBA" id="ARBA00004123"/>
    </source>
</evidence>
<dbReference type="Gene3D" id="2.60.120.590">
    <property type="entry name" value="Alpha-ketoglutarate-dependent dioxygenase AlkB-like"/>
    <property type="match status" value="1"/>
</dbReference>
<dbReference type="GO" id="GO:0051213">
    <property type="term" value="F:dioxygenase activity"/>
    <property type="evidence" value="ECO:0007669"/>
    <property type="project" value="UniProtKB-KW"/>
</dbReference>
<reference evidence="10 11" key="1">
    <citation type="submission" date="2015-08" db="EMBL/GenBank/DDBJ databases">
        <title>Next Generation Sequencing and Analysis of the Genome of Puccinia sorghi L Schw, the Causal Agent of Maize Common Rust.</title>
        <authorList>
            <person name="Rochi L."/>
            <person name="Burguener G."/>
            <person name="Darino M."/>
            <person name="Turjanski A."/>
            <person name="Kreff E."/>
            <person name="Dieguez M.J."/>
            <person name="Sacco F."/>
        </authorList>
    </citation>
    <scope>NUCLEOTIDE SEQUENCE [LARGE SCALE GENOMIC DNA]</scope>
    <source>
        <strain evidence="10 11">RO10H11247</strain>
    </source>
</reference>
<accession>A0A0L6UE91</accession>
<keyword evidence="3 8" id="KW-0479">Metal-binding</keyword>
<comment type="similarity">
    <text evidence="2">Belongs to the alkB family.</text>
</comment>
<evidence type="ECO:0000256" key="7">
    <source>
        <dbReference type="ARBA" id="ARBA00023242"/>
    </source>
</evidence>
<evidence type="ECO:0000313" key="11">
    <source>
        <dbReference type="Proteomes" id="UP000037035"/>
    </source>
</evidence>
<proteinExistence type="inferred from homology"/>
<evidence type="ECO:0000256" key="5">
    <source>
        <dbReference type="ARBA" id="ARBA00023002"/>
    </source>
</evidence>
<keyword evidence="6 8" id="KW-0408">Iron</keyword>
<sequence>MQLNLEDHRVVSPIPTIHLVREYITPEEESYLVRKIDQVGNANAVVQPDLSLSVRAGGWQRVNGRRSMYWGGTLTPKGKLLPQTPPSFMTEEWPHVFRRLQQLDIFSSSSSSSSSSVVAQPPNHCLVNEYHPGDGILPHLDGPAYLPTVATISLESDTVYEFYCQADRYGWFLGRLAGADTGDDEGATLGEDMEVKEEAAGPIAPEPLFSLFVPRRSLLVLRHQAYSLLLHSIPARPIDLLHSHLLPCLNSHSFFSPPYLPSHLVSLPRARRISLTCRRVQRVVHGLHQFLK</sequence>
<comment type="subcellular location">
    <subcellularLocation>
        <location evidence="1">Nucleus</location>
    </subcellularLocation>
</comment>
<keyword evidence="4" id="KW-0223">Dioxygenase</keyword>
<dbReference type="GO" id="GO:0005634">
    <property type="term" value="C:nucleus"/>
    <property type="evidence" value="ECO:0007669"/>
    <property type="project" value="UniProtKB-SubCell"/>
</dbReference>
<gene>
    <name evidence="10" type="ORF">VP01_68g15</name>
</gene>
<dbReference type="AlphaFoldDB" id="A0A0L6UE91"/>
<keyword evidence="7" id="KW-0539">Nucleus</keyword>
<name>A0A0L6UE91_9BASI</name>
<dbReference type="InterPro" id="IPR032862">
    <property type="entry name" value="ALKBH6"/>
</dbReference>
<keyword evidence="5 8" id="KW-0560">Oxidoreductase</keyword>
<dbReference type="PANTHER" id="PTHR46030:SF1">
    <property type="entry name" value="ALPHA-KETOGLUTARATE-DEPENDENT DIOXYGENASE ALKB HOMOLOG 6"/>
    <property type="match status" value="1"/>
</dbReference>
<dbReference type="PROSITE" id="PS51471">
    <property type="entry name" value="FE2OG_OXY"/>
    <property type="match status" value="1"/>
</dbReference>